<reference evidence="2" key="2">
    <citation type="submission" date="2023-02" db="EMBL/GenBank/DDBJ databases">
        <authorList>
            <consortium name="DOE Joint Genome Institute"/>
            <person name="Mondo S.J."/>
            <person name="Chang Y."/>
            <person name="Wang Y."/>
            <person name="Ahrendt S."/>
            <person name="Andreopoulos W."/>
            <person name="Barry K."/>
            <person name="Beard J."/>
            <person name="Benny G.L."/>
            <person name="Blankenship S."/>
            <person name="Bonito G."/>
            <person name="Cuomo C."/>
            <person name="Desiro A."/>
            <person name="Gervers K.A."/>
            <person name="Hundley H."/>
            <person name="Kuo A."/>
            <person name="LaButti K."/>
            <person name="Lang B.F."/>
            <person name="Lipzen A."/>
            <person name="O'Donnell K."/>
            <person name="Pangilinan J."/>
            <person name="Reynolds N."/>
            <person name="Sandor L."/>
            <person name="Smith M.W."/>
            <person name="Tsang A."/>
            <person name="Grigoriev I.V."/>
            <person name="Stajich J.E."/>
            <person name="Spatafora J.W."/>
        </authorList>
    </citation>
    <scope>NUCLEOTIDE SEQUENCE</scope>
    <source>
        <strain evidence="2">RSA 2281</strain>
    </source>
</reference>
<organism evidence="2 3">
    <name type="scientific">Phascolomyces articulosus</name>
    <dbReference type="NCBI Taxonomy" id="60185"/>
    <lineage>
        <taxon>Eukaryota</taxon>
        <taxon>Fungi</taxon>
        <taxon>Fungi incertae sedis</taxon>
        <taxon>Mucoromycota</taxon>
        <taxon>Mucoromycotina</taxon>
        <taxon>Mucoromycetes</taxon>
        <taxon>Mucorales</taxon>
        <taxon>Lichtheimiaceae</taxon>
        <taxon>Phascolomyces</taxon>
    </lineage>
</organism>
<evidence type="ECO:0000313" key="3">
    <source>
        <dbReference type="Proteomes" id="UP001209540"/>
    </source>
</evidence>
<evidence type="ECO:0000256" key="1">
    <source>
        <dbReference type="SAM" id="MobiDB-lite"/>
    </source>
</evidence>
<sequence length="127" mass="15450">MRKLQDEERAQKDWQERTIRQKQFDRRRRMAQLNASSTIDISKHKLSFSLFERQLLGDHDWRELLRWHRETVDYRHIPKPGFIRRRSDKVVTDVKSALLSTAVRYRTQSNGAQEREDDDHEQDMDVE</sequence>
<protein>
    <submittedName>
        <fullName evidence="2">Uncharacterized protein</fullName>
    </submittedName>
</protein>
<gene>
    <name evidence="2" type="ORF">BDA99DRAFT_218037</name>
</gene>
<comment type="caution">
    <text evidence="2">The sequence shown here is derived from an EMBL/GenBank/DDBJ whole genome shotgun (WGS) entry which is preliminary data.</text>
</comment>
<dbReference type="AlphaFoldDB" id="A0AAD5P973"/>
<evidence type="ECO:0000313" key="2">
    <source>
        <dbReference type="EMBL" id="KAI9249396.1"/>
    </source>
</evidence>
<keyword evidence="3" id="KW-1185">Reference proteome</keyword>
<proteinExistence type="predicted"/>
<name>A0AAD5P973_9FUNG</name>
<feature type="compositionally biased region" description="Acidic residues" evidence="1">
    <location>
        <begin position="115"/>
        <end position="127"/>
    </location>
</feature>
<feature type="region of interest" description="Disordered" evidence="1">
    <location>
        <begin position="103"/>
        <end position="127"/>
    </location>
</feature>
<dbReference type="Proteomes" id="UP001209540">
    <property type="component" value="Unassembled WGS sequence"/>
</dbReference>
<dbReference type="EMBL" id="JAIXMP010000035">
    <property type="protein sequence ID" value="KAI9249396.1"/>
    <property type="molecule type" value="Genomic_DNA"/>
</dbReference>
<reference evidence="2" key="1">
    <citation type="journal article" date="2022" name="IScience">
        <title>Evolution of zygomycete secretomes and the origins of terrestrial fungal ecologies.</title>
        <authorList>
            <person name="Chang Y."/>
            <person name="Wang Y."/>
            <person name="Mondo S."/>
            <person name="Ahrendt S."/>
            <person name="Andreopoulos W."/>
            <person name="Barry K."/>
            <person name="Beard J."/>
            <person name="Benny G.L."/>
            <person name="Blankenship S."/>
            <person name="Bonito G."/>
            <person name="Cuomo C."/>
            <person name="Desiro A."/>
            <person name="Gervers K.A."/>
            <person name="Hundley H."/>
            <person name="Kuo A."/>
            <person name="LaButti K."/>
            <person name="Lang B.F."/>
            <person name="Lipzen A."/>
            <person name="O'Donnell K."/>
            <person name="Pangilinan J."/>
            <person name="Reynolds N."/>
            <person name="Sandor L."/>
            <person name="Smith M.E."/>
            <person name="Tsang A."/>
            <person name="Grigoriev I.V."/>
            <person name="Stajich J.E."/>
            <person name="Spatafora J.W."/>
        </authorList>
    </citation>
    <scope>NUCLEOTIDE SEQUENCE</scope>
    <source>
        <strain evidence="2">RSA 2281</strain>
    </source>
</reference>
<accession>A0AAD5P973</accession>